<dbReference type="EMBL" id="JNBR01000668">
    <property type="protein sequence ID" value="OQR90148.1"/>
    <property type="molecule type" value="Genomic_DNA"/>
</dbReference>
<name>A0A1V9YWK1_ACHHY</name>
<comment type="caution">
    <text evidence="2">The sequence shown here is derived from an EMBL/GenBank/DDBJ whole genome shotgun (WGS) entry which is preliminary data.</text>
</comment>
<dbReference type="AlphaFoldDB" id="A0A1V9YWK1"/>
<proteinExistence type="predicted"/>
<gene>
    <name evidence="2" type="ORF">ACHHYP_05780</name>
</gene>
<feature type="non-terminal residue" evidence="2">
    <location>
        <position position="1"/>
    </location>
</feature>
<protein>
    <recommendedName>
        <fullName evidence="1">SGNH domain-containing protein</fullName>
    </recommendedName>
</protein>
<reference evidence="2 3" key="1">
    <citation type="journal article" date="2014" name="Genome Biol. Evol.">
        <title>The secreted proteins of Achlya hypogyna and Thraustotheca clavata identify the ancestral oomycete secretome and reveal gene acquisitions by horizontal gene transfer.</title>
        <authorList>
            <person name="Misner I."/>
            <person name="Blouin N."/>
            <person name="Leonard G."/>
            <person name="Richards T.A."/>
            <person name="Lane C.E."/>
        </authorList>
    </citation>
    <scope>NUCLEOTIDE SEQUENCE [LARGE SCALE GENOMIC DNA]</scope>
    <source>
        <strain evidence="2 3">ATCC 48635</strain>
    </source>
</reference>
<feature type="domain" description="SGNH" evidence="1">
    <location>
        <begin position="43"/>
        <end position="273"/>
    </location>
</feature>
<evidence type="ECO:0000313" key="2">
    <source>
        <dbReference type="EMBL" id="OQR90148.1"/>
    </source>
</evidence>
<organism evidence="2 3">
    <name type="scientific">Achlya hypogyna</name>
    <name type="common">Oomycete</name>
    <name type="synonym">Protoachlya hypogyna</name>
    <dbReference type="NCBI Taxonomy" id="1202772"/>
    <lineage>
        <taxon>Eukaryota</taxon>
        <taxon>Sar</taxon>
        <taxon>Stramenopiles</taxon>
        <taxon>Oomycota</taxon>
        <taxon>Saprolegniomycetes</taxon>
        <taxon>Saprolegniales</taxon>
        <taxon>Achlyaceae</taxon>
        <taxon>Achlya</taxon>
    </lineage>
</organism>
<sequence length="293" mass="32322">AIAKRDWNEGAGDACPSDSLYVSAAKTPAPFPFVDPVSPGQSERCQMLNPGHEADGSLVVLGDSHADMSKIRFVQLLQEATAKNDTFPTVVFKTRWGRAMLPCRPEFSANMEMLKIVKPKAALFVVHWVQYLNPGGPADRPYSDPPKCCLHLLPCQEQNMDDVRHIIATLQTALMELTALGIKVFVVDQSPEYGFMNPDSWVTGDSVKVPAPVSRSKFNEEKAWMLQPLHAAIKAANATLLDYADNYSKGDLVVHTDLEGYPIKSVDNHLTTNTVRYHLTILDQVVRAAKGAY</sequence>
<dbReference type="InterPro" id="IPR043968">
    <property type="entry name" value="SGNH"/>
</dbReference>
<dbReference type="Pfam" id="PF19040">
    <property type="entry name" value="SGNH"/>
    <property type="match status" value="1"/>
</dbReference>
<accession>A0A1V9YWK1</accession>
<dbReference type="OrthoDB" id="78508at2759"/>
<evidence type="ECO:0000313" key="3">
    <source>
        <dbReference type="Proteomes" id="UP000243579"/>
    </source>
</evidence>
<dbReference type="Proteomes" id="UP000243579">
    <property type="component" value="Unassembled WGS sequence"/>
</dbReference>
<evidence type="ECO:0000259" key="1">
    <source>
        <dbReference type="Pfam" id="PF19040"/>
    </source>
</evidence>
<keyword evidence="3" id="KW-1185">Reference proteome</keyword>